<dbReference type="Gene3D" id="3.50.50.60">
    <property type="entry name" value="FAD/NAD(P)-binding domain"/>
    <property type="match status" value="1"/>
</dbReference>
<dbReference type="PROSITE" id="PS51257">
    <property type="entry name" value="PROKAR_LIPOPROTEIN"/>
    <property type="match status" value="1"/>
</dbReference>
<comment type="caution">
    <text evidence="2">The sequence shown here is derived from an EMBL/GenBank/DDBJ whole genome shotgun (WGS) entry which is preliminary data.</text>
</comment>
<evidence type="ECO:0000259" key="1">
    <source>
        <dbReference type="Pfam" id="PF01593"/>
    </source>
</evidence>
<feature type="domain" description="Amine oxidase" evidence="1">
    <location>
        <begin position="22"/>
        <end position="461"/>
    </location>
</feature>
<dbReference type="PANTHER" id="PTHR42841">
    <property type="entry name" value="AMINE OXIDASE"/>
    <property type="match status" value="1"/>
</dbReference>
<evidence type="ECO:0000313" key="2">
    <source>
        <dbReference type="EMBL" id="GFH60789.1"/>
    </source>
</evidence>
<gene>
    <name evidence="2" type="ORF">CTEN210_17265</name>
</gene>
<dbReference type="InterPro" id="IPR002937">
    <property type="entry name" value="Amino_oxidase"/>
</dbReference>
<dbReference type="Pfam" id="PF01593">
    <property type="entry name" value="Amino_oxidase"/>
    <property type="match status" value="1"/>
</dbReference>
<dbReference type="EMBL" id="BLLK01000069">
    <property type="protein sequence ID" value="GFH60789.1"/>
    <property type="molecule type" value="Genomic_DNA"/>
</dbReference>
<dbReference type="InterPro" id="IPR036188">
    <property type="entry name" value="FAD/NAD-bd_sf"/>
</dbReference>
<name>A0AAD3DAD7_9STRA</name>
<dbReference type="Proteomes" id="UP001054902">
    <property type="component" value="Unassembled WGS sequence"/>
</dbReference>
<dbReference type="AlphaFoldDB" id="A0AAD3DAD7"/>
<dbReference type="GO" id="GO:0016491">
    <property type="term" value="F:oxidoreductase activity"/>
    <property type="evidence" value="ECO:0007669"/>
    <property type="project" value="InterPro"/>
</dbReference>
<reference evidence="2 3" key="1">
    <citation type="journal article" date="2021" name="Sci. Rep.">
        <title>The genome of the diatom Chaetoceros tenuissimus carries an ancient integrated fragment of an extant virus.</title>
        <authorList>
            <person name="Hongo Y."/>
            <person name="Kimura K."/>
            <person name="Takaki Y."/>
            <person name="Yoshida Y."/>
            <person name="Baba S."/>
            <person name="Kobayashi G."/>
            <person name="Nagasaki K."/>
            <person name="Hano T."/>
            <person name="Tomaru Y."/>
        </authorList>
    </citation>
    <scope>NUCLEOTIDE SEQUENCE [LARGE SCALE GENOMIC DNA]</scope>
    <source>
        <strain evidence="2 3">NIES-3715</strain>
    </source>
</reference>
<sequence length="470" mass="52369">MRRGEKERINSDYDACVIGTGISGLSCAIDILTQNEDCDLLLLESKSTIGGRVSSDYENGFTFDRGYAVFIEDYPQSKEIFDYSALKLKSYSPGALIKQKDKQKLSRIADPLRQPSKLFAALTTSVGSFSDKLRLAPLFYYVKTNSVEDIFNNENDDMDTLTCLKTKYNFSDKIIREFFQPFLVGIYFAPLEEQSSKMFHFVFKMFADGKASLPTGGMQTVSNQLYEKACSLKATSKFNHMVNGITELNNEKGYGIKISNGDFVTAKSVICATEGDTARKLLSNLNGLDTLKNIDPQPQLSVGSVYYSFEGQAPVTEPILILNGEGIDSGPALTVSFLENVNDSYAPQGYSLCSISIPSSYMQEYEGKHNELDLRIRRQLSEWWPDFSPQITNEWKLEKIYNIKQAQPRQYGGPQPANVNGGRDPSEYLGQKLPTGVFVCGDHMATSTLNGAVESGRNAAKKYLEWSTNI</sequence>
<keyword evidence="3" id="KW-1185">Reference proteome</keyword>
<protein>
    <submittedName>
        <fullName evidence="2">FAD/NAD(P)-binding domain-containing protein</fullName>
    </submittedName>
</protein>
<proteinExistence type="predicted"/>
<dbReference type="SUPFAM" id="SSF51905">
    <property type="entry name" value="FAD/NAD(P)-binding domain"/>
    <property type="match status" value="1"/>
</dbReference>
<organism evidence="2 3">
    <name type="scientific">Chaetoceros tenuissimus</name>
    <dbReference type="NCBI Taxonomy" id="426638"/>
    <lineage>
        <taxon>Eukaryota</taxon>
        <taxon>Sar</taxon>
        <taxon>Stramenopiles</taxon>
        <taxon>Ochrophyta</taxon>
        <taxon>Bacillariophyta</taxon>
        <taxon>Coscinodiscophyceae</taxon>
        <taxon>Chaetocerotophycidae</taxon>
        <taxon>Chaetocerotales</taxon>
        <taxon>Chaetocerotaceae</taxon>
        <taxon>Chaetoceros</taxon>
    </lineage>
</organism>
<accession>A0AAD3DAD7</accession>
<evidence type="ECO:0000313" key="3">
    <source>
        <dbReference type="Proteomes" id="UP001054902"/>
    </source>
</evidence>